<keyword evidence="1" id="KW-0732">Signal</keyword>
<dbReference type="RefSeq" id="WP_183953898.1">
    <property type="nucleotide sequence ID" value="NZ_JACIEB010000001.1"/>
</dbReference>
<protein>
    <submittedName>
        <fullName evidence="2">Tetratricopeptide (TPR) repeat protein</fullName>
    </submittedName>
</protein>
<dbReference type="InterPro" id="IPR011990">
    <property type="entry name" value="TPR-like_helical_dom_sf"/>
</dbReference>
<reference evidence="2 3" key="1">
    <citation type="submission" date="2020-08" db="EMBL/GenBank/DDBJ databases">
        <title>Genomic Encyclopedia of Type Strains, Phase IV (KMG-IV): sequencing the most valuable type-strain genomes for metagenomic binning, comparative biology and taxonomic classification.</title>
        <authorList>
            <person name="Goeker M."/>
        </authorList>
    </citation>
    <scope>NUCLEOTIDE SEQUENCE [LARGE SCALE GENOMIC DNA]</scope>
    <source>
        <strain evidence="2 3">DSM 29348</strain>
    </source>
</reference>
<evidence type="ECO:0000256" key="1">
    <source>
        <dbReference type="SAM" id="SignalP"/>
    </source>
</evidence>
<sequence>MRRVCGSASFALAVSIGLMVSPPAQARKKIDAGPPVALTDGFRANVAAVRAAFAAGDLVSAQARIGGLMPTSDLENYIAAGLRFEAASKRGDVQAQRIALTDMFKTQSVPPAEAPRLRYMAGLYSYYVGNNDDAIAQLNYARSLGYDGVDATLLMADILLRKRKPKEARPLVEQALATYRAAGRPIPAPWYDKAISLAMQGGDWAAVSQLYGERLSVYPSTPNWRSALANIMDEPKLDPQVQLDIYRLQAAVGAMASERDYQNYATLANGAGASAEAQTVIAAGRAAGKLPVTQAATAKLLLTAAPKAKKDIAALPALAKKAGAAKDGAAALAVADSYYSMAQYAQAADYYRMAASKGGVDAGRVNTRLGIALARSGDYAGGGQALAQVTSGAWGNVAGLWRLWVSQRAGQSAGAAPAGGPAGAS</sequence>
<proteinExistence type="predicted"/>
<accession>A0A7W6DKW4</accession>
<evidence type="ECO:0000313" key="3">
    <source>
        <dbReference type="Proteomes" id="UP000552757"/>
    </source>
</evidence>
<feature type="signal peptide" evidence="1">
    <location>
        <begin position="1"/>
        <end position="26"/>
    </location>
</feature>
<name>A0A7W6DKW4_9SPHN</name>
<dbReference type="SUPFAM" id="SSF48452">
    <property type="entry name" value="TPR-like"/>
    <property type="match status" value="1"/>
</dbReference>
<dbReference type="Gene3D" id="1.25.40.10">
    <property type="entry name" value="Tetratricopeptide repeat domain"/>
    <property type="match status" value="1"/>
</dbReference>
<feature type="chain" id="PRO_5030651733" evidence="1">
    <location>
        <begin position="27"/>
        <end position="425"/>
    </location>
</feature>
<keyword evidence="3" id="KW-1185">Reference proteome</keyword>
<dbReference type="EMBL" id="JACIEB010000001">
    <property type="protein sequence ID" value="MBB3980924.1"/>
    <property type="molecule type" value="Genomic_DNA"/>
</dbReference>
<evidence type="ECO:0000313" key="2">
    <source>
        <dbReference type="EMBL" id="MBB3980924.1"/>
    </source>
</evidence>
<dbReference type="AlphaFoldDB" id="A0A7W6DKW4"/>
<dbReference type="Proteomes" id="UP000552757">
    <property type="component" value="Unassembled WGS sequence"/>
</dbReference>
<organism evidence="2 3">
    <name type="scientific">Sphingobium fontiphilum</name>
    <dbReference type="NCBI Taxonomy" id="944425"/>
    <lineage>
        <taxon>Bacteria</taxon>
        <taxon>Pseudomonadati</taxon>
        <taxon>Pseudomonadota</taxon>
        <taxon>Alphaproteobacteria</taxon>
        <taxon>Sphingomonadales</taxon>
        <taxon>Sphingomonadaceae</taxon>
        <taxon>Sphingobium</taxon>
    </lineage>
</organism>
<comment type="caution">
    <text evidence="2">The sequence shown here is derived from an EMBL/GenBank/DDBJ whole genome shotgun (WGS) entry which is preliminary data.</text>
</comment>
<gene>
    <name evidence="2" type="ORF">GGR44_000555</name>
</gene>